<dbReference type="Pfam" id="PF12030">
    <property type="entry name" value="DUF3517"/>
    <property type="match status" value="1"/>
</dbReference>
<feature type="domain" description="USP" evidence="2">
    <location>
        <begin position="1545"/>
        <end position="1868"/>
    </location>
</feature>
<dbReference type="GO" id="GO:0004843">
    <property type="term" value="F:cysteine-type deubiquitinase activity"/>
    <property type="evidence" value="ECO:0007669"/>
    <property type="project" value="InterPro"/>
</dbReference>
<evidence type="ECO:0000259" key="2">
    <source>
        <dbReference type="PROSITE" id="PS50235"/>
    </source>
</evidence>
<feature type="region of interest" description="Disordered" evidence="1">
    <location>
        <begin position="76"/>
        <end position="131"/>
    </location>
</feature>
<accession>A0A1Y2LX83</accession>
<dbReference type="EMBL" id="KZ107846">
    <property type="protein sequence ID" value="OSS48433.1"/>
    <property type="molecule type" value="Genomic_DNA"/>
</dbReference>
<organism evidence="3 4">
    <name type="scientific">Epicoccum nigrum</name>
    <name type="common">Soil fungus</name>
    <name type="synonym">Epicoccum purpurascens</name>
    <dbReference type="NCBI Taxonomy" id="105696"/>
    <lineage>
        <taxon>Eukaryota</taxon>
        <taxon>Fungi</taxon>
        <taxon>Dikarya</taxon>
        <taxon>Ascomycota</taxon>
        <taxon>Pezizomycotina</taxon>
        <taxon>Dothideomycetes</taxon>
        <taxon>Pleosporomycetidae</taxon>
        <taxon>Pleosporales</taxon>
        <taxon>Pleosporineae</taxon>
        <taxon>Didymellaceae</taxon>
        <taxon>Epicoccum</taxon>
    </lineage>
</organism>
<dbReference type="InterPro" id="IPR018200">
    <property type="entry name" value="USP_CS"/>
</dbReference>
<dbReference type="Gene3D" id="3.90.70.10">
    <property type="entry name" value="Cysteine proteinases"/>
    <property type="match status" value="1"/>
</dbReference>
<feature type="compositionally biased region" description="Basic and acidic residues" evidence="1">
    <location>
        <begin position="26"/>
        <end position="42"/>
    </location>
</feature>
<dbReference type="GO" id="GO:0016579">
    <property type="term" value="P:protein deubiquitination"/>
    <property type="evidence" value="ECO:0007669"/>
    <property type="project" value="InterPro"/>
</dbReference>
<dbReference type="PANTHER" id="PTHR24006:SF925">
    <property type="entry name" value="UBIQUITINYL HYDROLASE 1"/>
    <property type="match status" value="1"/>
</dbReference>
<dbReference type="InParanoid" id="A0A1Y2LX83"/>
<dbReference type="InterPro" id="IPR001394">
    <property type="entry name" value="Peptidase_C19_UCH"/>
</dbReference>
<dbReference type="InterPro" id="IPR028889">
    <property type="entry name" value="USP"/>
</dbReference>
<dbReference type="PROSITE" id="PS50235">
    <property type="entry name" value="USP_3"/>
    <property type="match status" value="1"/>
</dbReference>
<feature type="compositionally biased region" description="Acidic residues" evidence="1">
    <location>
        <begin position="2464"/>
        <end position="2474"/>
    </location>
</feature>
<feature type="compositionally biased region" description="Polar residues" evidence="1">
    <location>
        <begin position="104"/>
        <end position="117"/>
    </location>
</feature>
<dbReference type="InterPro" id="IPR021905">
    <property type="entry name" value="DUF3517"/>
</dbReference>
<gene>
    <name evidence="3" type="ORF">B5807_07952</name>
</gene>
<name>A0A1Y2LX83_EPING</name>
<evidence type="ECO:0000256" key="1">
    <source>
        <dbReference type="SAM" id="MobiDB-lite"/>
    </source>
</evidence>
<dbReference type="InterPro" id="IPR050164">
    <property type="entry name" value="Peptidase_C19"/>
</dbReference>
<feature type="region of interest" description="Disordered" evidence="1">
    <location>
        <begin position="1"/>
        <end position="61"/>
    </location>
</feature>
<feature type="compositionally biased region" description="Polar residues" evidence="1">
    <location>
        <begin position="51"/>
        <end position="61"/>
    </location>
</feature>
<dbReference type="Proteomes" id="UP000193240">
    <property type="component" value="Unassembled WGS sequence"/>
</dbReference>
<dbReference type="PROSITE" id="PS00973">
    <property type="entry name" value="USP_2"/>
    <property type="match status" value="1"/>
</dbReference>
<dbReference type="OMA" id="FSAIQCE"/>
<reference evidence="3 4" key="1">
    <citation type="journal article" date="2017" name="Genome Announc.">
        <title>Genome sequence of the saprophytic ascomycete Epicoccum nigrum ICMP 19927 strain isolated from New Zealand.</title>
        <authorList>
            <person name="Fokin M."/>
            <person name="Fleetwood D."/>
            <person name="Weir B.S."/>
            <person name="Villas-Boas S.G."/>
        </authorList>
    </citation>
    <scope>NUCLEOTIDE SEQUENCE [LARGE SCALE GENOMIC DNA]</scope>
    <source>
        <strain evidence="3 4">ICMP 19927</strain>
    </source>
</reference>
<feature type="compositionally biased region" description="Basic and acidic residues" evidence="1">
    <location>
        <begin position="1"/>
        <end position="12"/>
    </location>
</feature>
<dbReference type="GO" id="GO:0005829">
    <property type="term" value="C:cytosol"/>
    <property type="evidence" value="ECO:0007669"/>
    <property type="project" value="TreeGrafter"/>
</dbReference>
<protein>
    <recommendedName>
        <fullName evidence="2">USP domain-containing protein</fullName>
    </recommendedName>
</protein>
<dbReference type="GO" id="GO:0005634">
    <property type="term" value="C:nucleus"/>
    <property type="evidence" value="ECO:0007669"/>
    <property type="project" value="TreeGrafter"/>
</dbReference>
<keyword evidence="4" id="KW-1185">Reference proteome</keyword>
<feature type="region of interest" description="Disordered" evidence="1">
    <location>
        <begin position="2451"/>
        <end position="2474"/>
    </location>
</feature>
<dbReference type="FunFam" id="3.90.70.10:FF:000022">
    <property type="entry name" value="Ubiquitin carboxyl-terminal hydrolase 24"/>
    <property type="match status" value="1"/>
</dbReference>
<dbReference type="Pfam" id="PF00443">
    <property type="entry name" value="UCH"/>
    <property type="match status" value="1"/>
</dbReference>
<dbReference type="STRING" id="105696.A0A1Y2LX83"/>
<dbReference type="InterPro" id="IPR038765">
    <property type="entry name" value="Papain-like_cys_pep_sf"/>
</dbReference>
<proteinExistence type="predicted"/>
<dbReference type="PANTHER" id="PTHR24006">
    <property type="entry name" value="UBIQUITIN CARBOXYL-TERMINAL HYDROLASE"/>
    <property type="match status" value="1"/>
</dbReference>
<sequence>MSAQDQHKEQPHATHVSAPPSPPRRNLGDADTFTRKRQRLDDGDAVMRAMSTDSDSPSRVITSPHKEMVAMTIQEHGTAPPSPAADVDTPSPSPAVGVHDQHIATETSTGQRPTPTTLPAMLDGASDDRTSPPVIEIIDDDDNDDNPAADFTVEFDVETYFGDFPYHDRFRTASRTLHAITDHVQNNLVIPSELLPALAAWLNGLPDDVSGHLQSFFVNRAQFWGDFADLVEKLLKRRYQWMTALEASQDDDMSRYPMGETYGDDAAVEEAFSLFFSAYLRLCSQLISVDIHLLNRERLGGSYALPLICERHLCNSLSILRTEAPVFHLLRRHHDLDIRDLSHRLHTDFLEANGSQNILRLADELYHSVPSTLQDQVALCICQILSALGWTICRLPDSRGGVDPEEFYRGTLLFFQKYARDLEDPAKVTDTGITRALIACFSVMVQELGQWDEKYSESLANEHLNSNQRSSPSDSSPVDAPVDSVADYRKYSDYLPVVVANTWKFNLLRRYIVKGKMELRLMSIGLMDDSLIKLYDEYNGVDTVEKHPVLNHVADVLLRGRVVDYILSVDSHPQLLSRSGNVLGFLLVTNRWTDSQADAIWNIVSSSPDPRMVAATMAMLRQITNFMKPTHDLYFCMKLYELPIASYTSDVLSFLRTLSGKLLDRRAIVDWDSRSENARPWNVCVRLLQHTAPRHGVTKHELDTSIEAEDQLYHIARCIPELDQQSIYGRCLEEIVARSDKATGSVRVIFILGTALKSHFLHQDIDMTPQIVEELSSFVESESKTTSHEQQLPALQYRLDLLRLLVCERGRAIPQELYITVWDHIVGPQALSNDARDAAWTELCQATRIVPENNFCRQLISTYVPAMDPSYFTPGLYSFIASYKFPLSRKTVQIDGLEHLLLQIPGSDLLWSLALSSPPGTIEEKAAHDLAVRYTQIPQSTEILLSDVETAHVELVERCMTELRSAFEALHKTPSPDRQVSELRFSRVLMFLIKMLGLVRQKAEFNRGRRADSKVDSIDMSSPPDNAITIRYQVGNDRRSLQIPSDRTIADLHHTICQATKTSKINLFAGGQKLDVTGRADQKLADAHIGGQLLVQILQWDETARKISAPVAGCSEFEMNLVKHFDEMFAWLDVDDAPNQLLFDFLTLFPYRSTITNDVAAGDATYENLFPPGKQFQARYAVQGIHSKLKDQLRDSALDESFLVNSIKLLGRALLDTELLGDDASFAASLPLTAVLISAMSDFLRERPSSDLSKDYFADETGLANRLISILLASMRTDATKLTQECYTTIIEASLYSLVVWSTFWEHSETTQIHQKLLLTDPSETLRRSIKLKIFSICGGHLPSSCPLDKADIAARYWGTIANILPGTVQKADQSNQLFELAQHVFRVYDEHHRSEDELHSLIRAWSSLLLSYSHAEIPGRYEVDHVVLGFTKLMLCLIPSLKSFKRPLNAGGLMSSIFHEFLFTSVSRVKTVPQERWGTPNLLPALESSTRRELYDLMLALADDNHSYEMLLRLVSDVENRCVDNILPLSVDRTVEVRSQTGYVGLYNPRAICYMNSLLTQLFMNLNFRQFMLGLEVKEGDGSQRLLLETQRLFANMQDSYRRSADPRTFAECVQTLDKTPIDTTVQMDADEFYNLLFDQWEAQLLKDDDKRQFRNFYGGQMLQQVKSKECEHVSERADSFFALQCDVQGKANLQESLQAFVQGDVMEGDNKYKCESCGGKFVDAVKRTSLKSAPDNLIFHLKRFDFDFSDFTRKKVNDPFAFPHSIDIGRYNVKHLSNPSEPHTEDWFDLVGVVVHFGNCENGHYYSYIRKRPTPSGDIWLNFNDEQVDPFDPAEIAQKTFGGFVENSYTRQYKMYSAYMLFYQRRSAIESDQQRWTASSQVQPMKVDVPQSIKEEIDFNNNAFIREYCLFDPNHSAFMRHLHGASRRINNGSCSEGHRHETLALEAFLAHLGRVVWRHQTKEIFEDALFHLRRSVLSCKTCCSIALRRLAEDDEILHNLILRATHPSIKSQTRSFLVDCLAFLRDKNAHLYETVTENDSSSETEADSSMVVTIAKRLRTLAEESSNNTKAWDDLYLLLKQIAEMGHVETSALLDAGILKFCLRLFCMHVRPGIANMYANFHQRVFQKKYGIYNMLISFVSTMLSRMDLNLPNCDSLARLKEIDRETMALPFTDEERMLLLCWSSGTKSFAVIDKMIDLFDQTKTESFYPGDVVKQMMKSHDSRTQQQILAMVVQGTAELHQPYCDPYLRMASSYCETTTSSEGFRKVFNAVVQALVAVDVESNEKTAHAGSAALRFFRQLFGLGNQHISSTEAQSALIKGCQEYAIPLLLCPDGEVRIESQDFIMTLFVKYMEDLQHLEEAYDYLRVTSTVVIKRVVHEMDTTMPRRGLQSLLETGRFIVSLLAELLRSEAPELADLKKEESDMGLVQEWQNEVEARVADMPDVGLQSPGEVMFDGSDYASDSDDVELLDR</sequence>
<evidence type="ECO:0000313" key="3">
    <source>
        <dbReference type="EMBL" id="OSS48433.1"/>
    </source>
</evidence>
<evidence type="ECO:0000313" key="4">
    <source>
        <dbReference type="Proteomes" id="UP000193240"/>
    </source>
</evidence>
<dbReference type="SUPFAM" id="SSF54001">
    <property type="entry name" value="Cysteine proteinases"/>
    <property type="match status" value="1"/>
</dbReference>